<proteinExistence type="predicted"/>
<dbReference type="PANTHER" id="PTHR28152:SF1">
    <property type="entry name" value="HYDROXYACYL-THIOESTER DEHYDRATASE TYPE 2, MITOCHONDRIAL"/>
    <property type="match status" value="1"/>
</dbReference>
<organism evidence="2 3">
    <name type="scientific">Nocardia rhamnosiphila</name>
    <dbReference type="NCBI Taxonomy" id="426716"/>
    <lineage>
        <taxon>Bacteria</taxon>
        <taxon>Bacillati</taxon>
        <taxon>Actinomycetota</taxon>
        <taxon>Actinomycetes</taxon>
        <taxon>Mycobacteriales</taxon>
        <taxon>Nocardiaceae</taxon>
        <taxon>Nocardia</taxon>
    </lineage>
</organism>
<comment type="caution">
    <text evidence="2">The sequence shown here is derived from an EMBL/GenBank/DDBJ whole genome shotgun (WGS) entry which is preliminary data.</text>
</comment>
<accession>A0ABV2WZK1</accession>
<dbReference type="Proteomes" id="UP001550628">
    <property type="component" value="Unassembled WGS sequence"/>
</dbReference>
<evidence type="ECO:0000313" key="2">
    <source>
        <dbReference type="EMBL" id="MEU1956266.1"/>
    </source>
</evidence>
<dbReference type="SUPFAM" id="SSF54637">
    <property type="entry name" value="Thioesterase/thiol ester dehydrase-isomerase"/>
    <property type="match status" value="2"/>
</dbReference>
<evidence type="ECO:0000256" key="1">
    <source>
        <dbReference type="SAM" id="MobiDB-lite"/>
    </source>
</evidence>
<feature type="region of interest" description="Disordered" evidence="1">
    <location>
        <begin position="147"/>
        <end position="172"/>
    </location>
</feature>
<dbReference type="PANTHER" id="PTHR28152">
    <property type="entry name" value="HYDROXYACYL-THIOESTER DEHYDRATASE TYPE 2, MITOCHONDRIAL"/>
    <property type="match status" value="1"/>
</dbReference>
<dbReference type="InterPro" id="IPR029069">
    <property type="entry name" value="HotDog_dom_sf"/>
</dbReference>
<protein>
    <recommendedName>
        <fullName evidence="4">N-terminal of MaoC-like dehydratase domain-containing protein</fullName>
    </recommendedName>
</protein>
<dbReference type="Gene3D" id="3.10.129.10">
    <property type="entry name" value="Hotdog Thioesterase"/>
    <property type="match status" value="1"/>
</dbReference>
<dbReference type="RefSeq" id="WP_356958985.1">
    <property type="nucleotide sequence ID" value="NZ_JBEYBD010000021.1"/>
</dbReference>
<name>A0ABV2WZK1_9NOCA</name>
<evidence type="ECO:0008006" key="4">
    <source>
        <dbReference type="Google" id="ProtNLM"/>
    </source>
</evidence>
<sequence length="295" mass="31535">MSAPRESVEDRVVDPVAAAGLAGLLGATDLDLRAGAPLPPLWHWATLSRWPAPNTLGPDGHPRRGTGIMPDVALPRRMFGGGSLTFYAALPVGGEVTVTSRASEPRERKGRTGPLILVDLTVRVHDRTGTLLLEEIQNIVYTGARQESATAEPEPVPLTAELIGPPRSTEEGATRWDLRTDPVHLARFSALTANPHRIHLDWPYATGVEGYPGLVVHGPLMAVALAEAARRAGAAPPRTLRHRGLAPLFCGEPAELVARPGTSPVLEVVSPGSRIHARLEFDPAPSTDTRPHRRG</sequence>
<evidence type="ECO:0000313" key="3">
    <source>
        <dbReference type="Proteomes" id="UP001550628"/>
    </source>
</evidence>
<dbReference type="InterPro" id="IPR052741">
    <property type="entry name" value="Mitochondrial_HTD2"/>
</dbReference>
<reference evidence="2 3" key="1">
    <citation type="submission" date="2024-06" db="EMBL/GenBank/DDBJ databases">
        <title>The Natural Products Discovery Center: Release of the First 8490 Sequenced Strains for Exploring Actinobacteria Biosynthetic Diversity.</title>
        <authorList>
            <person name="Kalkreuter E."/>
            <person name="Kautsar S.A."/>
            <person name="Yang D."/>
            <person name="Bader C.D."/>
            <person name="Teijaro C.N."/>
            <person name="Fluegel L."/>
            <person name="Davis C.M."/>
            <person name="Simpson J.R."/>
            <person name="Lauterbach L."/>
            <person name="Steele A.D."/>
            <person name="Gui C."/>
            <person name="Meng S."/>
            <person name="Li G."/>
            <person name="Viehrig K."/>
            <person name="Ye F."/>
            <person name="Su P."/>
            <person name="Kiefer A.F."/>
            <person name="Nichols A."/>
            <person name="Cepeda A.J."/>
            <person name="Yan W."/>
            <person name="Fan B."/>
            <person name="Jiang Y."/>
            <person name="Adhikari A."/>
            <person name="Zheng C.-J."/>
            <person name="Schuster L."/>
            <person name="Cowan T.M."/>
            <person name="Smanski M.J."/>
            <person name="Chevrette M.G."/>
            <person name="De Carvalho L.P.S."/>
            <person name="Shen B."/>
        </authorList>
    </citation>
    <scope>NUCLEOTIDE SEQUENCE [LARGE SCALE GENOMIC DNA]</scope>
    <source>
        <strain evidence="2 3">NPDC019708</strain>
    </source>
</reference>
<keyword evidence="3" id="KW-1185">Reference proteome</keyword>
<dbReference type="EMBL" id="JBEYBF010000035">
    <property type="protein sequence ID" value="MEU1956266.1"/>
    <property type="molecule type" value="Genomic_DNA"/>
</dbReference>
<gene>
    <name evidence="2" type="ORF">ABZ510_31015</name>
</gene>